<dbReference type="InterPro" id="IPR025993">
    <property type="entry name" value="Ceramide_glucosylTrfase"/>
</dbReference>
<dbReference type="AlphaFoldDB" id="A0A7G8BFZ7"/>
<evidence type="ECO:0000256" key="9">
    <source>
        <dbReference type="SAM" id="Phobius"/>
    </source>
</evidence>
<dbReference type="GO" id="GO:0006679">
    <property type="term" value="P:glucosylceramide biosynthetic process"/>
    <property type="evidence" value="ECO:0007669"/>
    <property type="project" value="TreeGrafter"/>
</dbReference>
<protein>
    <submittedName>
        <fullName evidence="10">Bacteriohopanetetrol glucosamine biosynthesis glycosyltransferase HpnI</fullName>
    </submittedName>
</protein>
<feature type="transmembrane region" description="Helical" evidence="9">
    <location>
        <begin position="6"/>
        <end position="28"/>
    </location>
</feature>
<comment type="pathway">
    <text evidence="2">Lipid metabolism; sphingolipid metabolism.</text>
</comment>
<comment type="subcellular location">
    <subcellularLocation>
        <location evidence="1">Membrane</location>
        <topology evidence="1">Multi-pass membrane protein</topology>
    </subcellularLocation>
</comment>
<dbReference type="NCBIfam" id="TIGR03472">
    <property type="entry name" value="HpnI"/>
    <property type="match status" value="1"/>
</dbReference>
<keyword evidence="4" id="KW-0328">Glycosyltransferase</keyword>
<dbReference type="GO" id="GO:0016020">
    <property type="term" value="C:membrane"/>
    <property type="evidence" value="ECO:0007669"/>
    <property type="project" value="UniProtKB-SubCell"/>
</dbReference>
<keyword evidence="11" id="KW-1185">Reference proteome</keyword>
<evidence type="ECO:0000256" key="7">
    <source>
        <dbReference type="ARBA" id="ARBA00022989"/>
    </source>
</evidence>
<dbReference type="RefSeq" id="WP_186742123.1">
    <property type="nucleotide sequence ID" value="NZ_CP060394.1"/>
</dbReference>
<dbReference type="EMBL" id="CP060394">
    <property type="protein sequence ID" value="QNI31467.1"/>
    <property type="molecule type" value="Genomic_DNA"/>
</dbReference>
<dbReference type="KEGG" id="adin:H7849_20685"/>
<keyword evidence="7 9" id="KW-1133">Transmembrane helix</keyword>
<dbReference type="PANTHER" id="PTHR12726:SF0">
    <property type="entry name" value="CERAMIDE GLUCOSYLTRANSFERASE"/>
    <property type="match status" value="1"/>
</dbReference>
<dbReference type="Pfam" id="PF13506">
    <property type="entry name" value="Glyco_transf_21"/>
    <property type="match status" value="1"/>
</dbReference>
<organism evidence="10 11">
    <name type="scientific">Alloacidobacterium dinghuense</name>
    <dbReference type="NCBI Taxonomy" id="2763107"/>
    <lineage>
        <taxon>Bacteria</taxon>
        <taxon>Pseudomonadati</taxon>
        <taxon>Acidobacteriota</taxon>
        <taxon>Terriglobia</taxon>
        <taxon>Terriglobales</taxon>
        <taxon>Acidobacteriaceae</taxon>
        <taxon>Alloacidobacterium</taxon>
    </lineage>
</organism>
<reference evidence="10 11" key="1">
    <citation type="submission" date="2020-08" db="EMBL/GenBank/DDBJ databases">
        <title>Edaphobacter telluris sp. nov. and Acidobacterium dinghuensis sp. nov., two acidobacteria isolated from forest soil.</title>
        <authorList>
            <person name="Fu J."/>
            <person name="Qiu L."/>
        </authorList>
    </citation>
    <scope>NUCLEOTIDE SEQUENCE [LARGE SCALE GENOMIC DNA]</scope>
    <source>
        <strain evidence="10">4Y35</strain>
    </source>
</reference>
<keyword evidence="8 9" id="KW-0472">Membrane</keyword>
<evidence type="ECO:0000313" key="10">
    <source>
        <dbReference type="EMBL" id="QNI31467.1"/>
    </source>
</evidence>
<dbReference type="GO" id="GO:0008120">
    <property type="term" value="F:ceramide glucosyltransferase activity"/>
    <property type="evidence" value="ECO:0007669"/>
    <property type="project" value="TreeGrafter"/>
</dbReference>
<evidence type="ECO:0000256" key="1">
    <source>
        <dbReference type="ARBA" id="ARBA00004141"/>
    </source>
</evidence>
<dbReference type="SUPFAM" id="SSF53448">
    <property type="entry name" value="Nucleotide-diphospho-sugar transferases"/>
    <property type="match status" value="1"/>
</dbReference>
<dbReference type="Gene3D" id="3.90.550.10">
    <property type="entry name" value="Spore Coat Polysaccharide Biosynthesis Protein SpsA, Chain A"/>
    <property type="match status" value="1"/>
</dbReference>
<evidence type="ECO:0000256" key="2">
    <source>
        <dbReference type="ARBA" id="ARBA00004760"/>
    </source>
</evidence>
<comment type="pathway">
    <text evidence="3">Sphingolipid metabolism.</text>
</comment>
<gene>
    <name evidence="10" type="primary">hpnI</name>
    <name evidence="10" type="ORF">H7849_20685</name>
</gene>
<evidence type="ECO:0000256" key="8">
    <source>
        <dbReference type="ARBA" id="ARBA00023136"/>
    </source>
</evidence>
<keyword evidence="5 10" id="KW-0808">Transferase</keyword>
<accession>A0A7G8BFZ7</accession>
<keyword evidence="6 9" id="KW-0812">Transmembrane</keyword>
<feature type="transmembrane region" description="Helical" evidence="9">
    <location>
        <begin position="285"/>
        <end position="306"/>
    </location>
</feature>
<evidence type="ECO:0000313" key="11">
    <source>
        <dbReference type="Proteomes" id="UP000515312"/>
    </source>
</evidence>
<sequence>MLAVIVESITSILALCGLGFYLAALWSARDFVRRKRKNTNAFHPPVSILKSLKGFDHDMYASFVSHCRQQYAGDYEILFGVSSMEDASVAAVEQLKAEFPQIAIRLVLCPEVLGANGKVSNLALMVPQASFAHILINDSDIKVSPRYLARVVAPFANAEVGMVTALYRGRSHQTIGSKMEAIGISTDFAAGVLTARKLEGGIRFGLGSTLAMSREALDAIGGLRPLVDHLADDYELGARIAAKGYRVELADEVVETTVPAYTFRQFLAHQLRWARGMRDVRKKGYAGVVFTFGLPWAVLNVLAAGASLPSVALLSLVCAARVTVALAIGVGVLRDLEVLRDLWLLLPRDMIALGVWVWSYAGNTVTWRDQTFALKDGRMQRLTTTR</sequence>
<dbReference type="CDD" id="cd02520">
    <property type="entry name" value="Glucosylceramide_synthase"/>
    <property type="match status" value="1"/>
</dbReference>
<proteinExistence type="predicted"/>
<evidence type="ECO:0000256" key="6">
    <source>
        <dbReference type="ARBA" id="ARBA00022692"/>
    </source>
</evidence>
<evidence type="ECO:0000256" key="3">
    <source>
        <dbReference type="ARBA" id="ARBA00004991"/>
    </source>
</evidence>
<name>A0A7G8BFZ7_9BACT</name>
<dbReference type="Proteomes" id="UP000515312">
    <property type="component" value="Chromosome"/>
</dbReference>
<dbReference type="InterPro" id="IPR029044">
    <property type="entry name" value="Nucleotide-diphossugar_trans"/>
</dbReference>
<dbReference type="InterPro" id="IPR017835">
    <property type="entry name" value="Hopen-assoc_HpnI"/>
</dbReference>
<feature type="transmembrane region" description="Helical" evidence="9">
    <location>
        <begin position="312"/>
        <end position="333"/>
    </location>
</feature>
<evidence type="ECO:0000256" key="5">
    <source>
        <dbReference type="ARBA" id="ARBA00022679"/>
    </source>
</evidence>
<dbReference type="PANTHER" id="PTHR12726">
    <property type="entry name" value="CERAMIDE GLUCOSYLTRANSFERASE"/>
    <property type="match status" value="1"/>
</dbReference>
<evidence type="ECO:0000256" key="4">
    <source>
        <dbReference type="ARBA" id="ARBA00022676"/>
    </source>
</evidence>